<dbReference type="PROSITE" id="PS51186">
    <property type="entry name" value="GNAT"/>
    <property type="match status" value="1"/>
</dbReference>
<dbReference type="Proteomes" id="UP000829364">
    <property type="component" value="Chromosome 3"/>
</dbReference>
<dbReference type="GeneID" id="72066469"/>
<dbReference type="CDD" id="cd04301">
    <property type="entry name" value="NAT_SF"/>
    <property type="match status" value="1"/>
</dbReference>
<evidence type="ECO:0000313" key="3">
    <source>
        <dbReference type="Proteomes" id="UP000829364"/>
    </source>
</evidence>
<evidence type="ECO:0000313" key="2">
    <source>
        <dbReference type="EMBL" id="UNI18236.1"/>
    </source>
</evidence>
<accession>A0A9Q8QFH2</accession>
<dbReference type="KEGG" id="ptkz:JDV02_004515"/>
<sequence>MTPRHPSGQLLGIEMAFDIVDPTPEQAPAVSTVHLQAMTNNALTQAQFPGEAAAKYFHRWLARNTLQHVRDANKGTLVARVSETGEVAGFIKWLVHEAGSNEAAAKDLESFSKPSNTELMDSYGELTERARREAMGAKPYYHVTFLCTDPKWAGCGIASALLGHVLERAEADGMSVILEATMEAVRLYQKFGFKIVREFHLKLPCRGSSDLSEPYEERCMVWSPSSTCNGV</sequence>
<dbReference type="PANTHER" id="PTHR42791:SF2">
    <property type="entry name" value="N-ACETYLTRANSFERASE DOMAIN-CONTAINING PROTEIN"/>
    <property type="match status" value="1"/>
</dbReference>
<organism evidence="2 3">
    <name type="scientific">Purpureocillium takamizusanense</name>
    <dbReference type="NCBI Taxonomy" id="2060973"/>
    <lineage>
        <taxon>Eukaryota</taxon>
        <taxon>Fungi</taxon>
        <taxon>Dikarya</taxon>
        <taxon>Ascomycota</taxon>
        <taxon>Pezizomycotina</taxon>
        <taxon>Sordariomycetes</taxon>
        <taxon>Hypocreomycetidae</taxon>
        <taxon>Hypocreales</taxon>
        <taxon>Ophiocordycipitaceae</taxon>
        <taxon>Purpureocillium</taxon>
    </lineage>
</organism>
<feature type="domain" description="N-acetyltransferase" evidence="1">
    <location>
        <begin position="77"/>
        <end position="222"/>
    </location>
</feature>
<dbReference type="Pfam" id="PF00583">
    <property type="entry name" value="Acetyltransf_1"/>
    <property type="match status" value="1"/>
</dbReference>
<dbReference type="RefSeq" id="XP_047841717.1">
    <property type="nucleotide sequence ID" value="XM_047985740.1"/>
</dbReference>
<dbReference type="SUPFAM" id="SSF55729">
    <property type="entry name" value="Acyl-CoA N-acyltransferases (Nat)"/>
    <property type="match status" value="1"/>
</dbReference>
<dbReference type="InterPro" id="IPR000182">
    <property type="entry name" value="GNAT_dom"/>
</dbReference>
<dbReference type="InterPro" id="IPR016181">
    <property type="entry name" value="Acyl_CoA_acyltransferase"/>
</dbReference>
<dbReference type="Gene3D" id="3.40.630.30">
    <property type="match status" value="1"/>
</dbReference>
<name>A0A9Q8QFH2_9HYPO</name>
<dbReference type="InterPro" id="IPR052523">
    <property type="entry name" value="Trichothecene_AcTrans"/>
</dbReference>
<keyword evidence="3" id="KW-1185">Reference proteome</keyword>
<dbReference type="OrthoDB" id="61113at2759"/>
<proteinExistence type="predicted"/>
<evidence type="ECO:0000259" key="1">
    <source>
        <dbReference type="PROSITE" id="PS51186"/>
    </source>
</evidence>
<dbReference type="GO" id="GO:0016747">
    <property type="term" value="F:acyltransferase activity, transferring groups other than amino-acyl groups"/>
    <property type="evidence" value="ECO:0007669"/>
    <property type="project" value="InterPro"/>
</dbReference>
<protein>
    <recommendedName>
        <fullName evidence="1">N-acetyltransferase domain-containing protein</fullName>
    </recommendedName>
</protein>
<reference evidence="2" key="1">
    <citation type="submission" date="2021-11" db="EMBL/GenBank/DDBJ databases">
        <title>Purpureocillium_takamizusanense_genome.</title>
        <authorList>
            <person name="Nguyen N.-H."/>
        </authorList>
    </citation>
    <scope>NUCLEOTIDE SEQUENCE</scope>
    <source>
        <strain evidence="2">PT3</strain>
    </source>
</reference>
<dbReference type="AlphaFoldDB" id="A0A9Q8QFH2"/>
<dbReference type="PANTHER" id="PTHR42791">
    <property type="entry name" value="GNAT FAMILY ACETYLTRANSFERASE"/>
    <property type="match status" value="1"/>
</dbReference>
<gene>
    <name evidence="2" type="ORF">JDV02_004515</name>
</gene>
<dbReference type="EMBL" id="CP086356">
    <property type="protein sequence ID" value="UNI18236.1"/>
    <property type="molecule type" value="Genomic_DNA"/>
</dbReference>